<protein>
    <recommendedName>
        <fullName evidence="3">DUF4852 domain-containing protein</fullName>
    </recommendedName>
</protein>
<comment type="caution">
    <text evidence="1">The sequence shown here is derived from an EMBL/GenBank/DDBJ whole genome shotgun (WGS) entry which is preliminary data.</text>
</comment>
<accession>A0A519BLH1</accession>
<dbReference type="Proteomes" id="UP000319296">
    <property type="component" value="Unassembled WGS sequence"/>
</dbReference>
<reference evidence="1 2" key="1">
    <citation type="journal article" date="2019" name="ISME J.">
        <title>Insights into ecological role of a new deltaproteobacterial order Candidatus Acidulodesulfobacterales by metagenomics and metatranscriptomics.</title>
        <authorList>
            <person name="Tan S."/>
            <person name="Liu J."/>
            <person name="Fang Y."/>
            <person name="Hedlund B.P."/>
            <person name="Lian Z.H."/>
            <person name="Huang L.Y."/>
            <person name="Li J.T."/>
            <person name="Huang L.N."/>
            <person name="Li W.J."/>
            <person name="Jiang H.C."/>
            <person name="Dong H.L."/>
            <person name="Shu W.S."/>
        </authorList>
    </citation>
    <scope>NUCLEOTIDE SEQUENCE [LARGE SCALE GENOMIC DNA]</scope>
    <source>
        <strain evidence="1">AP1</strain>
    </source>
</reference>
<proteinExistence type="predicted"/>
<evidence type="ECO:0000313" key="1">
    <source>
        <dbReference type="EMBL" id="RZD18122.1"/>
    </source>
</evidence>
<sequence>MKKKSPMSIILSFALFLFLIGFNLFFIKFANALNNSIAMHNARKLKYVSAVYASNPIIYAIYVKYSGEPLTKKVISTYIKIVNPSKYRHDRFNAFLWQKLYYKDKIRFKKLLNYISQVHCFKEYIKADIGNYNFKKHGFYLRYYRSKKIIQNGMKTHRNIDFIKSIHGNIYYLFKNLTVDNINAGNFNFIKVNYNRAKQFVDSRTGDFGHIGRSIFLEYCYKPIKAKNNILKVKITKVFVYNNKNKSKLIGSF</sequence>
<evidence type="ECO:0000313" key="2">
    <source>
        <dbReference type="Proteomes" id="UP000319296"/>
    </source>
</evidence>
<evidence type="ECO:0008006" key="3">
    <source>
        <dbReference type="Google" id="ProtNLM"/>
    </source>
</evidence>
<name>A0A519BLH1_9DELT</name>
<gene>
    <name evidence="1" type="ORF">EVG15_07750</name>
</gene>
<organism evidence="1 2">
    <name type="scientific">Candidatus Acididesulfobacter diazotrophicus</name>
    <dbReference type="NCBI Taxonomy" id="2597226"/>
    <lineage>
        <taxon>Bacteria</taxon>
        <taxon>Deltaproteobacteria</taxon>
        <taxon>Candidatus Acidulodesulfobacterales</taxon>
        <taxon>Candidatus Acididesulfobacter</taxon>
    </lineage>
</organism>
<dbReference type="EMBL" id="SGBB01000014">
    <property type="protein sequence ID" value="RZD18122.1"/>
    <property type="molecule type" value="Genomic_DNA"/>
</dbReference>
<dbReference type="AlphaFoldDB" id="A0A519BLH1"/>